<keyword evidence="5 12" id="KW-0132">Cell division</keyword>
<dbReference type="SUPFAM" id="SSF54534">
    <property type="entry name" value="FKBP-like"/>
    <property type="match status" value="1"/>
</dbReference>
<dbReference type="InterPro" id="IPR027304">
    <property type="entry name" value="Trigger_fact/SurA_dom_sf"/>
</dbReference>
<dbReference type="InterPro" id="IPR001179">
    <property type="entry name" value="PPIase_FKBP_dom"/>
</dbReference>
<evidence type="ECO:0000313" key="18">
    <source>
        <dbReference type="Proteomes" id="UP000317894"/>
    </source>
</evidence>
<dbReference type="SUPFAM" id="SSF109998">
    <property type="entry name" value="Triger factor/SurA peptide-binding domain-like"/>
    <property type="match status" value="1"/>
</dbReference>
<dbReference type="InterPro" id="IPR008880">
    <property type="entry name" value="Trigger_fac_C"/>
</dbReference>
<dbReference type="PANTHER" id="PTHR30560:SF3">
    <property type="entry name" value="TRIGGER FACTOR-LIKE PROTEIN TIG, CHLOROPLASTIC"/>
    <property type="match status" value="1"/>
</dbReference>
<keyword evidence="6 12" id="KW-0697">Rotamase</keyword>
<feature type="domain" description="PPIase FKBP-type" evidence="16">
    <location>
        <begin position="164"/>
        <end position="249"/>
    </location>
</feature>
<dbReference type="InterPro" id="IPR005215">
    <property type="entry name" value="Trig_fac"/>
</dbReference>
<feature type="region of interest" description="Disordered" evidence="15">
    <location>
        <begin position="438"/>
        <end position="526"/>
    </location>
</feature>
<dbReference type="SUPFAM" id="SSF102735">
    <property type="entry name" value="Trigger factor ribosome-binding domain"/>
    <property type="match status" value="1"/>
</dbReference>
<dbReference type="Gene3D" id="1.10.3120.10">
    <property type="entry name" value="Trigger factor, C-terminal domain"/>
    <property type="match status" value="1"/>
</dbReference>
<dbReference type="GO" id="GO:0051083">
    <property type="term" value="P:'de novo' cotranslational protein folding"/>
    <property type="evidence" value="ECO:0007669"/>
    <property type="project" value="TreeGrafter"/>
</dbReference>
<evidence type="ECO:0000256" key="5">
    <source>
        <dbReference type="ARBA" id="ARBA00022618"/>
    </source>
</evidence>
<dbReference type="PROSITE" id="PS50059">
    <property type="entry name" value="FKBP_PPIASE"/>
    <property type="match status" value="1"/>
</dbReference>
<dbReference type="Pfam" id="PF05698">
    <property type="entry name" value="Trigger_C"/>
    <property type="match status" value="1"/>
</dbReference>
<evidence type="ECO:0000256" key="11">
    <source>
        <dbReference type="ARBA" id="ARBA00029986"/>
    </source>
</evidence>
<keyword evidence="8 12" id="KW-0413">Isomerase</keyword>
<dbReference type="EMBL" id="VJWA01000001">
    <property type="protein sequence ID" value="TRW16651.1"/>
    <property type="molecule type" value="Genomic_DNA"/>
</dbReference>
<evidence type="ECO:0000256" key="1">
    <source>
        <dbReference type="ARBA" id="ARBA00000971"/>
    </source>
</evidence>
<keyword evidence="7 12" id="KW-0143">Chaperone</keyword>
<comment type="subcellular location">
    <subcellularLocation>
        <location evidence="12">Cytoplasm</location>
    </subcellularLocation>
    <text evidence="12">About half TF is bound to the ribosome near the polypeptide exit tunnel while the other half is free in the cytoplasm.</text>
</comment>
<dbReference type="NCBIfam" id="TIGR00115">
    <property type="entry name" value="tig"/>
    <property type="match status" value="1"/>
</dbReference>
<proteinExistence type="inferred from homology"/>
<dbReference type="InterPro" id="IPR046357">
    <property type="entry name" value="PPIase_dom_sf"/>
</dbReference>
<keyword evidence="18" id="KW-1185">Reference proteome</keyword>
<gene>
    <name evidence="12" type="primary">tig</name>
    <name evidence="17" type="ORF">FMM06_00060</name>
</gene>
<dbReference type="GO" id="GO:0043335">
    <property type="term" value="P:protein unfolding"/>
    <property type="evidence" value="ECO:0007669"/>
    <property type="project" value="TreeGrafter"/>
</dbReference>
<dbReference type="OrthoDB" id="9767721at2"/>
<evidence type="ECO:0000256" key="9">
    <source>
        <dbReference type="ARBA" id="ARBA00023306"/>
    </source>
</evidence>
<dbReference type="RefSeq" id="WP_143554194.1">
    <property type="nucleotide sequence ID" value="NZ_VJWA01000001.1"/>
</dbReference>
<dbReference type="InterPro" id="IPR036611">
    <property type="entry name" value="Trigger_fac_ribosome-bd_sf"/>
</dbReference>
<dbReference type="InterPro" id="IPR008881">
    <property type="entry name" value="Trigger_fac_ribosome-bd_bac"/>
</dbReference>
<evidence type="ECO:0000256" key="12">
    <source>
        <dbReference type="HAMAP-Rule" id="MF_00303"/>
    </source>
</evidence>
<evidence type="ECO:0000256" key="15">
    <source>
        <dbReference type="SAM" id="MobiDB-lite"/>
    </source>
</evidence>
<evidence type="ECO:0000256" key="2">
    <source>
        <dbReference type="ARBA" id="ARBA00005464"/>
    </source>
</evidence>
<reference evidence="17 18" key="1">
    <citation type="submission" date="2019-07" db="EMBL/GenBank/DDBJ databases">
        <title>Novel species isolated from glacier.</title>
        <authorList>
            <person name="Liu Q."/>
            <person name="Xin Y.-H."/>
        </authorList>
    </citation>
    <scope>NUCLEOTIDE SEQUENCE [LARGE SCALE GENOMIC DNA]</scope>
    <source>
        <strain evidence="17 18">LB1R16</strain>
    </source>
</reference>
<comment type="catalytic activity">
    <reaction evidence="1 12 13">
        <text>[protein]-peptidylproline (omega=180) = [protein]-peptidylproline (omega=0)</text>
        <dbReference type="Rhea" id="RHEA:16237"/>
        <dbReference type="Rhea" id="RHEA-COMP:10747"/>
        <dbReference type="Rhea" id="RHEA-COMP:10748"/>
        <dbReference type="ChEBI" id="CHEBI:83833"/>
        <dbReference type="ChEBI" id="CHEBI:83834"/>
        <dbReference type="EC" id="5.2.1.8"/>
    </reaction>
</comment>
<keyword evidence="12" id="KW-0963">Cytoplasm</keyword>
<dbReference type="Proteomes" id="UP000317894">
    <property type="component" value="Unassembled WGS sequence"/>
</dbReference>
<dbReference type="FunFam" id="3.10.50.40:FF:000001">
    <property type="entry name" value="Trigger factor"/>
    <property type="match status" value="1"/>
</dbReference>
<evidence type="ECO:0000256" key="8">
    <source>
        <dbReference type="ARBA" id="ARBA00023235"/>
    </source>
</evidence>
<evidence type="ECO:0000256" key="6">
    <source>
        <dbReference type="ARBA" id="ARBA00023110"/>
    </source>
</evidence>
<dbReference type="Pfam" id="PF00254">
    <property type="entry name" value="FKBP_C"/>
    <property type="match status" value="1"/>
</dbReference>
<dbReference type="GO" id="GO:0051301">
    <property type="term" value="P:cell division"/>
    <property type="evidence" value="ECO:0007669"/>
    <property type="project" value="UniProtKB-KW"/>
</dbReference>
<keyword evidence="9 12" id="KW-0131">Cell cycle</keyword>
<comment type="domain">
    <text evidence="12">Consists of 3 domains; the N-terminus binds the ribosome, the middle domain has PPIase activity, while the C-terminus has intrinsic chaperone activity on its own.</text>
</comment>
<evidence type="ECO:0000313" key="17">
    <source>
        <dbReference type="EMBL" id="TRW16651.1"/>
    </source>
</evidence>
<comment type="caution">
    <text evidence="17">The sequence shown here is derived from an EMBL/GenBank/DDBJ whole genome shotgun (WGS) entry which is preliminary data.</text>
</comment>
<dbReference type="HAMAP" id="MF_00303">
    <property type="entry name" value="Trigger_factor_Tig"/>
    <property type="match status" value="1"/>
</dbReference>
<dbReference type="PANTHER" id="PTHR30560">
    <property type="entry name" value="TRIGGER FACTOR CHAPERONE AND PEPTIDYL-PROLYL CIS/TRANS ISOMERASE"/>
    <property type="match status" value="1"/>
</dbReference>
<evidence type="ECO:0000256" key="14">
    <source>
        <dbReference type="RuleBase" id="RU003914"/>
    </source>
</evidence>
<dbReference type="GO" id="GO:0044183">
    <property type="term" value="F:protein folding chaperone"/>
    <property type="evidence" value="ECO:0007669"/>
    <property type="project" value="TreeGrafter"/>
</dbReference>
<evidence type="ECO:0000259" key="16">
    <source>
        <dbReference type="PROSITE" id="PS50059"/>
    </source>
</evidence>
<dbReference type="EC" id="5.2.1.8" evidence="3 12"/>
<sequence>MRIAETLNEGLRREYSVHIPAAALTAKIDAKAVEVAKQVKMPGFRPGKVPLNLVKKMHGQALRGEAVQAAVNESVQQLLSEHNLRPAMQPQVDLTSDGAVNDDIDFNVALEVLPTIETPNIEGLTLEKLIVEPSDEELNSALNRLRDQQKQFEAAPADHAAADGDAVLVDFVGSVNGKEFDGGKGLGQRIVLGAGQLIPGFEEQLIGAKAGDERTVKVTFPEDYNVATLKGKAAEFAVTVNEVQTAAEGALDDEFAKSLGLDSLDGLKEILKDQLTSELEGLTRTHMKRKLLDTLAANHDFAVPQSMVDAEFEQIWQQLEHEASHEADKDEAMARIETERGDYRRIAERRVRLGLLLSEIGQQGGVVVTQAEMNRLIAQEASRYPNEQQQVVKYFQENAIAAAQLRAPLYEDKVVDYLIGKATITERNVTREALTAEIESDDETPGHVHGPDCNHDHDHGHDHAHEAPAVAAKPAKAPRAKKPKVETAAEPQLADAGPASPEATLSDEPVAAVKPKRTKKAADPAA</sequence>
<evidence type="ECO:0000256" key="4">
    <source>
        <dbReference type="ARBA" id="ARBA00016902"/>
    </source>
</evidence>
<dbReference type="AlphaFoldDB" id="A0A552UEM9"/>
<evidence type="ECO:0000256" key="13">
    <source>
        <dbReference type="PROSITE-ProRule" id="PRU00277"/>
    </source>
</evidence>
<comment type="function">
    <text evidence="10 12">Involved in protein export. Acts as a chaperone by maintaining the newly synthesized protein in an open conformation. Functions as a peptidyl-prolyl cis-trans isomerase.</text>
</comment>
<dbReference type="InterPro" id="IPR037041">
    <property type="entry name" value="Trigger_fac_C_sf"/>
</dbReference>
<evidence type="ECO:0000256" key="7">
    <source>
        <dbReference type="ARBA" id="ARBA00023186"/>
    </source>
</evidence>
<dbReference type="GO" id="GO:0043022">
    <property type="term" value="F:ribosome binding"/>
    <property type="evidence" value="ECO:0007669"/>
    <property type="project" value="TreeGrafter"/>
</dbReference>
<organism evidence="17 18">
    <name type="scientific">Glacieibacterium frigidum</name>
    <dbReference type="NCBI Taxonomy" id="2593303"/>
    <lineage>
        <taxon>Bacteria</taxon>
        <taxon>Pseudomonadati</taxon>
        <taxon>Pseudomonadota</taxon>
        <taxon>Alphaproteobacteria</taxon>
        <taxon>Sphingomonadales</taxon>
        <taxon>Sphingosinicellaceae</taxon>
        <taxon>Glacieibacterium</taxon>
    </lineage>
</organism>
<dbReference type="GO" id="GO:0003755">
    <property type="term" value="F:peptidyl-prolyl cis-trans isomerase activity"/>
    <property type="evidence" value="ECO:0007669"/>
    <property type="project" value="UniProtKB-UniRule"/>
</dbReference>
<protein>
    <recommendedName>
        <fullName evidence="4 12">Trigger factor</fullName>
        <shortName evidence="12">TF</shortName>
        <ecNumber evidence="3 12">5.2.1.8</ecNumber>
    </recommendedName>
    <alternativeName>
        <fullName evidence="11 12">PPIase</fullName>
    </alternativeName>
</protein>
<accession>A0A552UEM9</accession>
<dbReference type="Gene3D" id="3.30.70.1050">
    <property type="entry name" value="Trigger factor ribosome-binding domain"/>
    <property type="match status" value="1"/>
</dbReference>
<dbReference type="GO" id="GO:0005737">
    <property type="term" value="C:cytoplasm"/>
    <property type="evidence" value="ECO:0007669"/>
    <property type="project" value="UniProtKB-SubCell"/>
</dbReference>
<evidence type="ECO:0000256" key="3">
    <source>
        <dbReference type="ARBA" id="ARBA00013194"/>
    </source>
</evidence>
<dbReference type="GO" id="GO:0015031">
    <property type="term" value="P:protein transport"/>
    <property type="evidence" value="ECO:0007669"/>
    <property type="project" value="UniProtKB-UniRule"/>
</dbReference>
<name>A0A552UEM9_9SPHN</name>
<feature type="compositionally biased region" description="Basic and acidic residues" evidence="15">
    <location>
        <begin position="444"/>
        <end position="466"/>
    </location>
</feature>
<comment type="similarity">
    <text evidence="2 12 14">Belongs to the FKBP-type PPIase family. Tig subfamily.</text>
</comment>
<evidence type="ECO:0000256" key="10">
    <source>
        <dbReference type="ARBA" id="ARBA00024849"/>
    </source>
</evidence>
<dbReference type="Gene3D" id="3.10.50.40">
    <property type="match status" value="1"/>
</dbReference>
<dbReference type="Pfam" id="PF05697">
    <property type="entry name" value="Trigger_N"/>
    <property type="match status" value="1"/>
</dbReference>